<dbReference type="PANTHER" id="PTHR11361">
    <property type="entry name" value="DNA MISMATCH REPAIR PROTEIN MUTS FAMILY MEMBER"/>
    <property type="match status" value="1"/>
</dbReference>
<dbReference type="AlphaFoldDB" id="A0A5A7N326"/>
<dbReference type="PROSITE" id="PS00486">
    <property type="entry name" value="DNA_MISMATCH_REPAIR_2"/>
    <property type="match status" value="1"/>
</dbReference>
<feature type="domain" description="DNA mismatch repair proteins mutS family" evidence="6">
    <location>
        <begin position="536"/>
        <end position="552"/>
    </location>
</feature>
<dbReference type="Proteomes" id="UP000324996">
    <property type="component" value="Unassembled WGS sequence"/>
</dbReference>
<name>A0A5A7N326_9PROT</name>
<accession>A0A5A7N326</accession>
<gene>
    <name evidence="7" type="primary">mutS</name>
    <name evidence="7" type="ORF">JCM17846_01900</name>
</gene>
<dbReference type="InterPro" id="IPR045076">
    <property type="entry name" value="MutS"/>
</dbReference>
<dbReference type="GO" id="GO:0005829">
    <property type="term" value="C:cytosol"/>
    <property type="evidence" value="ECO:0007669"/>
    <property type="project" value="TreeGrafter"/>
</dbReference>
<reference evidence="7 8" key="1">
    <citation type="submission" date="2019-09" db="EMBL/GenBank/DDBJ databases">
        <title>NBRP : Genome information of microbial organism related human and environment.</title>
        <authorList>
            <person name="Hattori M."/>
            <person name="Oshima K."/>
            <person name="Inaba H."/>
            <person name="Suda W."/>
            <person name="Sakamoto M."/>
            <person name="Iino T."/>
            <person name="Kitahara M."/>
            <person name="Oshida Y."/>
            <person name="Iida T."/>
            <person name="Kudo T."/>
            <person name="Itoh T."/>
            <person name="Ohkuma M."/>
        </authorList>
    </citation>
    <scope>NUCLEOTIDE SEQUENCE [LARGE SCALE GENOMIC DNA]</scope>
    <source>
        <strain evidence="7 8">Q-1</strain>
    </source>
</reference>
<dbReference type="NCBIfam" id="NF003810">
    <property type="entry name" value="PRK05399.1"/>
    <property type="match status" value="1"/>
</dbReference>
<dbReference type="GO" id="GO:0005524">
    <property type="term" value="F:ATP binding"/>
    <property type="evidence" value="ECO:0007669"/>
    <property type="project" value="UniProtKB-KW"/>
</dbReference>
<dbReference type="InterPro" id="IPR027417">
    <property type="entry name" value="P-loop_NTPase"/>
</dbReference>
<comment type="caution">
    <text evidence="7">The sequence shown here is derived from an EMBL/GenBank/DDBJ whole genome shotgun (WGS) entry which is preliminary data.</text>
</comment>
<sequence>MAAKLLDDSDVRRLLDGMADVVSPLPAGSWDSLGGERRLKALYGVASLDAFGDFSRAELAAFDALLDYLESTQKGRMPRLRPPGQRARGSVMLIDAATRRSLELARTLAGESKGSLIATIDCTITGAGARAQAARLAAPLTDLALIEQRLDAVDHCVKVSDLRADLRTDLRAAPDLERALSRLMLDRGTPRDLAAVRDALRVAAELCDRLNRGSAADGGLDDHGLPVLLDRAQKALTGHAALEDLLGRALVADPPALARDGGFITKGYDAALDEVRTLRDESRRLIAGLEADYRRDTGLNALKIKHNNVLGYHIDVPAKAADLLMQPPHAQRFIHRQTLANAVRFSTTELAGLAAEINQAGDRALAMEQQMFDELVARIADHWHELMACAQALAEIDVSAALAERAVIDRWARPKISEDRAFDIRGGRHPVVEAALRKEDGGPFIANDCDLGPDQRLWLVTGPNMAGKSTFLRQNALIAILAQAGSFVPAEAAHIGIVDRLFSRVGASDDLAQGRSTFMVEMVETAAILNQATDRSLVILDEIGRGTATFDGLSIAWAAVEHLHDVNRSRALFATHYHEMSALKVRLSSLALRSMRVKEWRGDVVFLHEVTMGAADRSYGIQVASLAGLPKAVINRARQVLDDLEASGEGARTRGALGDLPLFERSAASPATPAPKDEAASAVLDAVRTSNPDELTPKQAHDLVYHLKSLSQGPY</sequence>
<keyword evidence="5" id="KW-0234">DNA repair</keyword>
<keyword evidence="3" id="KW-0067">ATP-binding</keyword>
<dbReference type="Pfam" id="PF00488">
    <property type="entry name" value="MutS_V"/>
    <property type="match status" value="1"/>
</dbReference>
<evidence type="ECO:0000256" key="2">
    <source>
        <dbReference type="ARBA" id="ARBA00022741"/>
    </source>
</evidence>
<evidence type="ECO:0000313" key="7">
    <source>
        <dbReference type="EMBL" id="GER02508.1"/>
    </source>
</evidence>
<dbReference type="SMART" id="SM00534">
    <property type="entry name" value="MUTSac"/>
    <property type="match status" value="1"/>
</dbReference>
<dbReference type="InterPro" id="IPR007861">
    <property type="entry name" value="DNA_mismatch_repair_MutS_clamp"/>
</dbReference>
<dbReference type="SUPFAM" id="SSF53150">
    <property type="entry name" value="DNA repair protein MutS, domain II"/>
    <property type="match status" value="1"/>
</dbReference>
<keyword evidence="2" id="KW-0547">Nucleotide-binding</keyword>
<dbReference type="Gene3D" id="6.10.140.430">
    <property type="match status" value="1"/>
</dbReference>
<dbReference type="Pfam" id="PF05192">
    <property type="entry name" value="MutS_III"/>
    <property type="match status" value="1"/>
</dbReference>
<organism evidence="7 8">
    <name type="scientific">Iodidimonas nitroreducens</name>
    <dbReference type="NCBI Taxonomy" id="1236968"/>
    <lineage>
        <taxon>Bacteria</taxon>
        <taxon>Pseudomonadati</taxon>
        <taxon>Pseudomonadota</taxon>
        <taxon>Alphaproteobacteria</taxon>
        <taxon>Iodidimonadales</taxon>
        <taxon>Iodidimonadaceae</taxon>
        <taxon>Iodidimonas</taxon>
    </lineage>
</organism>
<dbReference type="InterPro" id="IPR036678">
    <property type="entry name" value="MutS_con_dom_sf"/>
</dbReference>
<dbReference type="Pfam" id="PF05190">
    <property type="entry name" value="MutS_IV"/>
    <property type="match status" value="1"/>
</dbReference>
<evidence type="ECO:0000256" key="3">
    <source>
        <dbReference type="ARBA" id="ARBA00022840"/>
    </source>
</evidence>
<evidence type="ECO:0000256" key="4">
    <source>
        <dbReference type="ARBA" id="ARBA00023125"/>
    </source>
</evidence>
<dbReference type="InterPro" id="IPR000432">
    <property type="entry name" value="DNA_mismatch_repair_MutS_C"/>
</dbReference>
<dbReference type="GO" id="GO:0006298">
    <property type="term" value="P:mismatch repair"/>
    <property type="evidence" value="ECO:0007669"/>
    <property type="project" value="InterPro"/>
</dbReference>
<keyword evidence="4" id="KW-0238">DNA-binding</keyword>
<keyword evidence="8" id="KW-1185">Reference proteome</keyword>
<proteinExistence type="inferred from homology"/>
<evidence type="ECO:0000256" key="1">
    <source>
        <dbReference type="ARBA" id="ARBA00006271"/>
    </source>
</evidence>
<protein>
    <submittedName>
        <fullName evidence="7">DNA mismatch repair protein MutS</fullName>
    </submittedName>
</protein>
<keyword evidence="5" id="KW-0227">DNA damage</keyword>
<dbReference type="SMART" id="SM00533">
    <property type="entry name" value="MUTSd"/>
    <property type="match status" value="1"/>
</dbReference>
<evidence type="ECO:0000256" key="5">
    <source>
        <dbReference type="ARBA" id="ARBA00023204"/>
    </source>
</evidence>
<dbReference type="Gene3D" id="3.40.50.300">
    <property type="entry name" value="P-loop containing nucleotide triphosphate hydrolases"/>
    <property type="match status" value="1"/>
</dbReference>
<dbReference type="Gene3D" id="1.10.1420.10">
    <property type="match status" value="2"/>
</dbReference>
<dbReference type="GO" id="GO:0030983">
    <property type="term" value="F:mismatched DNA binding"/>
    <property type="evidence" value="ECO:0007669"/>
    <property type="project" value="InterPro"/>
</dbReference>
<evidence type="ECO:0000259" key="6">
    <source>
        <dbReference type="PROSITE" id="PS00486"/>
    </source>
</evidence>
<dbReference type="SUPFAM" id="SSF48334">
    <property type="entry name" value="DNA repair protein MutS, domain III"/>
    <property type="match status" value="1"/>
</dbReference>
<dbReference type="Gene3D" id="3.30.420.110">
    <property type="entry name" value="MutS, connector domain"/>
    <property type="match status" value="1"/>
</dbReference>
<dbReference type="GO" id="GO:0140664">
    <property type="term" value="F:ATP-dependent DNA damage sensor activity"/>
    <property type="evidence" value="ECO:0007669"/>
    <property type="project" value="InterPro"/>
</dbReference>
<dbReference type="InterPro" id="IPR007696">
    <property type="entry name" value="DNA_mismatch_repair_MutS_core"/>
</dbReference>
<dbReference type="PANTHER" id="PTHR11361:SF34">
    <property type="entry name" value="DNA MISMATCH REPAIR PROTEIN MSH1, MITOCHONDRIAL"/>
    <property type="match status" value="1"/>
</dbReference>
<comment type="similarity">
    <text evidence="1">Belongs to the DNA mismatch repair MutS family.</text>
</comment>
<evidence type="ECO:0000313" key="8">
    <source>
        <dbReference type="Proteomes" id="UP000324996"/>
    </source>
</evidence>
<dbReference type="EMBL" id="BKCN01000001">
    <property type="protein sequence ID" value="GER02508.1"/>
    <property type="molecule type" value="Genomic_DNA"/>
</dbReference>
<dbReference type="InterPro" id="IPR036187">
    <property type="entry name" value="DNA_mismatch_repair_MutS_sf"/>
</dbReference>
<dbReference type="CDD" id="cd03284">
    <property type="entry name" value="ABC_MutS1"/>
    <property type="match status" value="1"/>
</dbReference>
<dbReference type="SUPFAM" id="SSF52540">
    <property type="entry name" value="P-loop containing nucleoside triphosphate hydrolases"/>
    <property type="match status" value="1"/>
</dbReference>